<protein>
    <submittedName>
        <fullName evidence="2">Uncharacterized protein</fullName>
    </submittedName>
</protein>
<feature type="region of interest" description="Disordered" evidence="1">
    <location>
        <begin position="140"/>
        <end position="159"/>
    </location>
</feature>
<sequence length="286" mass="30576">MLIDLRRAPIATPWAVVALLGGIAGLVAPLASAQPTLAQTAATTTCSFNSNAGTPNPLGMRTFLTIEETDGNTTFKYEQFPSPVGGTPAATIASTRQLIVYKTNLAAARQLFLNDPKYYNELRGFSEGDSFKVVNDTLTCRSTPGSTPPPTSSSRVSDLPDGNYRFWNGKASGILSDNELLKRGGVLFLFRKQGNQIVGSFGQIDNVGSCVKGTVSGNTLTGIAIPYEPSPNPASRANTSFDPGGFLKLGRWQRVGNRHQYENSTLNLANLNRINVGPRMPMSSCP</sequence>
<dbReference type="Proteomes" id="UP000646053">
    <property type="component" value="Unassembled WGS sequence"/>
</dbReference>
<accession>A0A8J7Z3X6</accession>
<evidence type="ECO:0000313" key="3">
    <source>
        <dbReference type="Proteomes" id="UP000646053"/>
    </source>
</evidence>
<comment type="caution">
    <text evidence="2">The sequence shown here is derived from an EMBL/GenBank/DDBJ whole genome shotgun (WGS) entry which is preliminary data.</text>
</comment>
<reference evidence="2" key="1">
    <citation type="submission" date="2019-12" db="EMBL/GenBank/DDBJ databases">
        <title>High-Quality draft genome sequences of three cyanobacteria isolated from the limestone walls of the Old Cathedral of Coimbra.</title>
        <authorList>
            <person name="Tiago I."/>
            <person name="Soares F."/>
            <person name="Portugal A."/>
        </authorList>
    </citation>
    <scope>NUCLEOTIDE SEQUENCE</scope>
    <source>
        <strain evidence="2">A</strain>
    </source>
</reference>
<dbReference type="AlphaFoldDB" id="A0A8J7Z3X6"/>
<gene>
    <name evidence="2" type="ORF">GS601_10585</name>
</gene>
<proteinExistence type="predicted"/>
<name>A0A8J7Z3X6_9CYAN</name>
<evidence type="ECO:0000256" key="1">
    <source>
        <dbReference type="SAM" id="MobiDB-lite"/>
    </source>
</evidence>
<evidence type="ECO:0000313" key="2">
    <source>
        <dbReference type="EMBL" id="NDJ17731.1"/>
    </source>
</evidence>
<dbReference type="EMBL" id="WVIE01000010">
    <property type="protein sequence ID" value="NDJ17731.1"/>
    <property type="molecule type" value="Genomic_DNA"/>
</dbReference>
<keyword evidence="3" id="KW-1185">Reference proteome</keyword>
<dbReference type="RefSeq" id="WP_162423248.1">
    <property type="nucleotide sequence ID" value="NZ_WVIE01000010.1"/>
</dbReference>
<organism evidence="2 3">
    <name type="scientific">Myxacorys almedinensis A</name>
    <dbReference type="NCBI Taxonomy" id="2690445"/>
    <lineage>
        <taxon>Bacteria</taxon>
        <taxon>Bacillati</taxon>
        <taxon>Cyanobacteriota</taxon>
        <taxon>Cyanophyceae</taxon>
        <taxon>Leptolyngbyales</taxon>
        <taxon>Leptolyngbyaceae</taxon>
        <taxon>Myxacorys</taxon>
        <taxon>Myxacorys almedinensis</taxon>
    </lineage>
</organism>